<dbReference type="PANTHER" id="PTHR42648">
    <property type="entry name" value="TRANSPOSASE, PUTATIVE-RELATED"/>
    <property type="match status" value="1"/>
</dbReference>
<keyword evidence="9" id="KW-0233">DNA recombination</keyword>
<proteinExistence type="predicted"/>
<keyword evidence="12" id="KW-1185">Reference proteome</keyword>
<evidence type="ECO:0000256" key="9">
    <source>
        <dbReference type="ARBA" id="ARBA00023172"/>
    </source>
</evidence>
<evidence type="ECO:0000256" key="3">
    <source>
        <dbReference type="ARBA" id="ARBA00022759"/>
    </source>
</evidence>
<evidence type="ECO:0000256" key="2">
    <source>
        <dbReference type="ARBA" id="ARBA00022723"/>
    </source>
</evidence>
<evidence type="ECO:0000256" key="8">
    <source>
        <dbReference type="ARBA" id="ARBA00022932"/>
    </source>
</evidence>
<keyword evidence="1" id="KW-0540">Nuclease</keyword>
<dbReference type="InterPro" id="IPR036397">
    <property type="entry name" value="RNaseH_sf"/>
</dbReference>
<gene>
    <name evidence="11" type="ORF">PR048_004740</name>
</gene>
<evidence type="ECO:0000256" key="6">
    <source>
        <dbReference type="ARBA" id="ARBA00022908"/>
    </source>
</evidence>
<feature type="domain" description="Integrase catalytic" evidence="10">
    <location>
        <begin position="79"/>
        <end position="177"/>
    </location>
</feature>
<accession>A0ABQ9I6A3</accession>
<evidence type="ECO:0000256" key="5">
    <source>
        <dbReference type="ARBA" id="ARBA00022842"/>
    </source>
</evidence>
<comment type="caution">
    <text evidence="11">The sequence shown here is derived from an EMBL/GenBank/DDBJ whole genome shotgun (WGS) entry which is preliminary data.</text>
</comment>
<evidence type="ECO:0000313" key="11">
    <source>
        <dbReference type="EMBL" id="KAJ8892160.1"/>
    </source>
</evidence>
<keyword evidence="8" id="KW-0239">DNA-directed DNA polymerase</keyword>
<protein>
    <recommendedName>
        <fullName evidence="10">Integrase catalytic domain-containing protein</fullName>
    </recommendedName>
</protein>
<evidence type="ECO:0000256" key="4">
    <source>
        <dbReference type="ARBA" id="ARBA00022801"/>
    </source>
</evidence>
<reference evidence="11 12" key="1">
    <citation type="submission" date="2023-02" db="EMBL/GenBank/DDBJ databases">
        <title>LHISI_Scaffold_Assembly.</title>
        <authorList>
            <person name="Stuart O.P."/>
            <person name="Cleave R."/>
            <person name="Magrath M.J.L."/>
            <person name="Mikheyev A.S."/>
        </authorList>
    </citation>
    <scope>NUCLEOTIDE SEQUENCE [LARGE SCALE GENOMIC DNA]</scope>
    <source>
        <strain evidence="11">Daus_M_001</strain>
        <tissue evidence="11">Leg muscle</tissue>
    </source>
</reference>
<organism evidence="11 12">
    <name type="scientific">Dryococelus australis</name>
    <dbReference type="NCBI Taxonomy" id="614101"/>
    <lineage>
        <taxon>Eukaryota</taxon>
        <taxon>Metazoa</taxon>
        <taxon>Ecdysozoa</taxon>
        <taxon>Arthropoda</taxon>
        <taxon>Hexapoda</taxon>
        <taxon>Insecta</taxon>
        <taxon>Pterygota</taxon>
        <taxon>Neoptera</taxon>
        <taxon>Polyneoptera</taxon>
        <taxon>Phasmatodea</taxon>
        <taxon>Verophasmatodea</taxon>
        <taxon>Anareolatae</taxon>
        <taxon>Phasmatidae</taxon>
        <taxon>Eurycanthinae</taxon>
        <taxon>Dryococelus</taxon>
    </lineage>
</organism>
<dbReference type="Gene3D" id="3.30.420.10">
    <property type="entry name" value="Ribonuclease H-like superfamily/Ribonuclease H"/>
    <property type="match status" value="1"/>
</dbReference>
<dbReference type="PANTHER" id="PTHR42648:SF11">
    <property type="entry name" value="TRANSPOSON TY4-P GAG-POL POLYPROTEIN"/>
    <property type="match status" value="1"/>
</dbReference>
<keyword evidence="5" id="KW-0460">Magnesium</keyword>
<keyword evidence="8" id="KW-0548">Nucleotidyltransferase</keyword>
<keyword evidence="6" id="KW-0229">DNA integration</keyword>
<keyword evidence="8" id="KW-0808">Transferase</keyword>
<sequence length="206" mass="23433">MHCFLTTNVTEDTVEKVMRFSTVREVWMELHRLFDGGSEDKGKNEDSQLEESVGAVEGLMASTVSLASDDDDHGWTCDKRTLSDNGGEFGSCTVGEILRENGIKQRLRMPYTPEQKGCSEREKRTLVETAHSIMHTHGNIHQVLWVEMVNMASYILNRTGPSSVDGKFPYELWLSKKLSIKNLRIISSTCYPHIPKQQRRKIDKKA</sequence>
<evidence type="ECO:0000256" key="7">
    <source>
        <dbReference type="ARBA" id="ARBA00022918"/>
    </source>
</evidence>
<dbReference type="PROSITE" id="PS50994">
    <property type="entry name" value="INTEGRASE"/>
    <property type="match status" value="1"/>
</dbReference>
<dbReference type="Proteomes" id="UP001159363">
    <property type="component" value="Chromosome 2"/>
</dbReference>
<dbReference type="EMBL" id="JARBHB010000002">
    <property type="protein sequence ID" value="KAJ8892160.1"/>
    <property type="molecule type" value="Genomic_DNA"/>
</dbReference>
<evidence type="ECO:0000259" key="10">
    <source>
        <dbReference type="PROSITE" id="PS50994"/>
    </source>
</evidence>
<keyword evidence="4" id="KW-0378">Hydrolase</keyword>
<dbReference type="InterPro" id="IPR012337">
    <property type="entry name" value="RNaseH-like_sf"/>
</dbReference>
<keyword evidence="7" id="KW-0695">RNA-directed DNA polymerase</keyword>
<name>A0ABQ9I6A3_9NEOP</name>
<keyword evidence="2" id="KW-0479">Metal-binding</keyword>
<keyword evidence="3" id="KW-0255">Endonuclease</keyword>
<dbReference type="InterPro" id="IPR001584">
    <property type="entry name" value="Integrase_cat-core"/>
</dbReference>
<evidence type="ECO:0000256" key="1">
    <source>
        <dbReference type="ARBA" id="ARBA00022722"/>
    </source>
</evidence>
<evidence type="ECO:0000313" key="12">
    <source>
        <dbReference type="Proteomes" id="UP001159363"/>
    </source>
</evidence>
<dbReference type="SUPFAM" id="SSF53098">
    <property type="entry name" value="Ribonuclease H-like"/>
    <property type="match status" value="1"/>
</dbReference>
<dbReference type="InterPro" id="IPR039537">
    <property type="entry name" value="Retrotran_Ty1/copia-like"/>
</dbReference>